<feature type="region of interest" description="Disordered" evidence="1">
    <location>
        <begin position="1"/>
        <end position="36"/>
    </location>
</feature>
<proteinExistence type="predicted"/>
<feature type="compositionally biased region" description="Low complexity" evidence="1">
    <location>
        <begin position="82"/>
        <end position="93"/>
    </location>
</feature>
<dbReference type="Gramene" id="KCW85541">
    <property type="protein sequence ID" value="KCW85541"/>
    <property type="gene ID" value="EUGRSUZ_B02341"/>
</dbReference>
<evidence type="ECO:0000256" key="1">
    <source>
        <dbReference type="SAM" id="MobiDB-lite"/>
    </source>
</evidence>
<sequence length="185" mass="20535">MSLDGGSFGPSRSLRKGQSPERDSLPPSGDSDSLDPVLKYITQMLMEENMEEQPWVFADQVALQNTEKSLYDALVQQNLQQSDQSSSQVDLSQYIEGPNSNLSGSSSAPRSHDATNVTLSSNDLADADILYTIREHSHAVLKNPDQDFQSSSITNYDDWSEESLHGLIFKSIFSHGESMIQFKKD</sequence>
<dbReference type="AlphaFoldDB" id="A0A059D563"/>
<feature type="compositionally biased region" description="Low complexity" evidence="1">
    <location>
        <begin position="25"/>
        <end position="36"/>
    </location>
</feature>
<name>A0A059D563_EUCGR</name>
<dbReference type="InParanoid" id="A0A059D563"/>
<gene>
    <name evidence="2" type="ORF">EUGRSUZ_B02341</name>
</gene>
<feature type="region of interest" description="Disordered" evidence="1">
    <location>
        <begin position="82"/>
        <end position="119"/>
    </location>
</feature>
<reference evidence="2" key="1">
    <citation type="submission" date="2013-07" db="EMBL/GenBank/DDBJ databases">
        <title>The genome of Eucalyptus grandis.</title>
        <authorList>
            <person name="Schmutz J."/>
            <person name="Hayes R."/>
            <person name="Myburg A."/>
            <person name="Tuskan G."/>
            <person name="Grattapaglia D."/>
            <person name="Rokhsar D.S."/>
        </authorList>
    </citation>
    <scope>NUCLEOTIDE SEQUENCE</scope>
    <source>
        <tissue evidence="2">Leaf extractions</tissue>
    </source>
</reference>
<dbReference type="EMBL" id="KK198754">
    <property type="protein sequence ID" value="KCW85541.1"/>
    <property type="molecule type" value="Genomic_DNA"/>
</dbReference>
<feature type="compositionally biased region" description="Polar residues" evidence="1">
    <location>
        <begin position="98"/>
        <end position="119"/>
    </location>
</feature>
<evidence type="ECO:0000313" key="2">
    <source>
        <dbReference type="EMBL" id="KCW85541.1"/>
    </source>
</evidence>
<accession>A0A059D563</accession>
<protein>
    <submittedName>
        <fullName evidence="2">Uncharacterized protein</fullName>
    </submittedName>
</protein>
<dbReference type="STRING" id="71139.A0A059D563"/>
<organism evidence="2">
    <name type="scientific">Eucalyptus grandis</name>
    <name type="common">Flooded gum</name>
    <dbReference type="NCBI Taxonomy" id="71139"/>
    <lineage>
        <taxon>Eukaryota</taxon>
        <taxon>Viridiplantae</taxon>
        <taxon>Streptophyta</taxon>
        <taxon>Embryophyta</taxon>
        <taxon>Tracheophyta</taxon>
        <taxon>Spermatophyta</taxon>
        <taxon>Magnoliopsida</taxon>
        <taxon>eudicotyledons</taxon>
        <taxon>Gunneridae</taxon>
        <taxon>Pentapetalae</taxon>
        <taxon>rosids</taxon>
        <taxon>malvids</taxon>
        <taxon>Myrtales</taxon>
        <taxon>Myrtaceae</taxon>
        <taxon>Myrtoideae</taxon>
        <taxon>Eucalypteae</taxon>
        <taxon>Eucalyptus</taxon>
    </lineage>
</organism>